<dbReference type="AlphaFoldDB" id="A0A2M4DGI7"/>
<name>A0A2M4DGI7_ANODA</name>
<sequence>MTVAMQQLPIELLLLLLLNVAIISPCVCTRRLVAQRAFAIALATTSALQDTKSSPSIKSAHMFVFDRPKGGVQTKSKQSIVSITEPSHEMETIDLTLLPRGGATNVART</sequence>
<evidence type="ECO:0000256" key="1">
    <source>
        <dbReference type="SAM" id="SignalP"/>
    </source>
</evidence>
<feature type="chain" id="PRO_5014818144" evidence="1">
    <location>
        <begin position="29"/>
        <end position="109"/>
    </location>
</feature>
<keyword evidence="1" id="KW-0732">Signal</keyword>
<organism evidence="2">
    <name type="scientific">Anopheles darlingi</name>
    <name type="common">Mosquito</name>
    <dbReference type="NCBI Taxonomy" id="43151"/>
    <lineage>
        <taxon>Eukaryota</taxon>
        <taxon>Metazoa</taxon>
        <taxon>Ecdysozoa</taxon>
        <taxon>Arthropoda</taxon>
        <taxon>Hexapoda</taxon>
        <taxon>Insecta</taxon>
        <taxon>Pterygota</taxon>
        <taxon>Neoptera</taxon>
        <taxon>Endopterygota</taxon>
        <taxon>Diptera</taxon>
        <taxon>Nematocera</taxon>
        <taxon>Culicoidea</taxon>
        <taxon>Culicidae</taxon>
        <taxon>Anophelinae</taxon>
        <taxon>Anopheles</taxon>
    </lineage>
</organism>
<proteinExistence type="predicted"/>
<dbReference type="EMBL" id="GGFL01012475">
    <property type="protein sequence ID" value="MBW76653.1"/>
    <property type="molecule type" value="Transcribed_RNA"/>
</dbReference>
<protein>
    <submittedName>
        <fullName evidence="2">Putative secreted protein</fullName>
    </submittedName>
</protein>
<accession>A0A2M4DGI7</accession>
<feature type="signal peptide" evidence="1">
    <location>
        <begin position="1"/>
        <end position="28"/>
    </location>
</feature>
<evidence type="ECO:0000313" key="2">
    <source>
        <dbReference type="EMBL" id="MBW76653.1"/>
    </source>
</evidence>
<reference evidence="2" key="1">
    <citation type="submission" date="2018-01" db="EMBL/GenBank/DDBJ databases">
        <title>An insight into the sialome of Amazonian anophelines.</title>
        <authorList>
            <person name="Ribeiro J.M."/>
            <person name="Scarpassa V."/>
            <person name="Calvo E."/>
        </authorList>
    </citation>
    <scope>NUCLEOTIDE SEQUENCE</scope>
</reference>